<dbReference type="Gene3D" id="1.20.1260.60">
    <property type="entry name" value="Vacuolar protein sorting-associated protein Ist1"/>
    <property type="match status" value="1"/>
</dbReference>
<reference evidence="3" key="1">
    <citation type="submission" date="2020-01" db="EMBL/GenBank/DDBJ databases">
        <title>Genome sequence of Kobresia littledalei, the first chromosome-level genome in the family Cyperaceae.</title>
        <authorList>
            <person name="Qu G."/>
        </authorList>
    </citation>
    <scope>NUCLEOTIDE SEQUENCE</scope>
    <source>
        <strain evidence="3">C.B.Clarke</strain>
        <tissue evidence="3">Leaf</tissue>
    </source>
</reference>
<name>A0A833QH82_9POAL</name>
<evidence type="ECO:0000313" key="4">
    <source>
        <dbReference type="Proteomes" id="UP000623129"/>
    </source>
</evidence>
<feature type="compositionally biased region" description="Basic and acidic residues" evidence="2">
    <location>
        <begin position="307"/>
        <end position="316"/>
    </location>
</feature>
<feature type="region of interest" description="Disordered" evidence="2">
    <location>
        <begin position="255"/>
        <end position="325"/>
    </location>
</feature>
<evidence type="ECO:0000313" key="3">
    <source>
        <dbReference type="EMBL" id="KAF3321022.1"/>
    </source>
</evidence>
<comment type="similarity">
    <text evidence="1">Belongs to the IST1 family.</text>
</comment>
<organism evidence="3 4">
    <name type="scientific">Carex littledalei</name>
    <dbReference type="NCBI Taxonomy" id="544730"/>
    <lineage>
        <taxon>Eukaryota</taxon>
        <taxon>Viridiplantae</taxon>
        <taxon>Streptophyta</taxon>
        <taxon>Embryophyta</taxon>
        <taxon>Tracheophyta</taxon>
        <taxon>Spermatophyta</taxon>
        <taxon>Magnoliopsida</taxon>
        <taxon>Liliopsida</taxon>
        <taxon>Poales</taxon>
        <taxon>Cyperaceae</taxon>
        <taxon>Cyperoideae</taxon>
        <taxon>Cariceae</taxon>
        <taxon>Carex</taxon>
        <taxon>Carex subgen. Euthyceras</taxon>
    </lineage>
</organism>
<dbReference type="AlphaFoldDB" id="A0A833QH82"/>
<evidence type="ECO:0000256" key="2">
    <source>
        <dbReference type="SAM" id="MobiDB-lite"/>
    </source>
</evidence>
<dbReference type="PANTHER" id="PTHR12161:SF16">
    <property type="entry name" value="REGULATOR OF VPS4 ACTIVITY IN THE MVB PATHWAY PROTEIN"/>
    <property type="match status" value="1"/>
</dbReference>
<feature type="compositionally biased region" description="Acidic residues" evidence="2">
    <location>
        <begin position="289"/>
        <end position="298"/>
    </location>
</feature>
<evidence type="ECO:0000256" key="1">
    <source>
        <dbReference type="ARBA" id="ARBA00005536"/>
    </source>
</evidence>
<dbReference type="Proteomes" id="UP000623129">
    <property type="component" value="Unassembled WGS sequence"/>
</dbReference>
<feature type="compositionally biased region" description="Basic and acidic residues" evidence="2">
    <location>
        <begin position="268"/>
        <end position="279"/>
    </location>
</feature>
<dbReference type="OrthoDB" id="29853at2759"/>
<keyword evidence="4" id="KW-1185">Reference proteome</keyword>
<accession>A0A833QH82</accession>
<protein>
    <submittedName>
        <fullName evidence="3">IST1-like protein</fullName>
    </submittedName>
</protein>
<sequence length="325" mass="36142">MGRKLDRFLGRISKENAKLKSLLAVTGSRAVVLKTRRGVRCTNSRDDVAQLLSLGHHDRALLRVEHVIKEQNMVDVYSMIESYCNVISERCALLEKTRECPEELREAVAGLIYGTSRCGDLQVLQDVRRIFVSKFGKDFVQAATELRNGCAVDPKLIQKLSTRLPSIEIRQRVLQEIASEKGIKLEFNDEISFHTPPATTTVDQKLPEKKGLDETFLKVESGKYKDVNAAAQAAFQSAANAAAAAKAVIELSKLDFRGDGTGGHNGRAGKELYESDKSTGDNLSLNSDSDLENVEEEEVQKNVNVEKQPESREKPKSVRTRRNNV</sequence>
<dbReference type="InterPro" id="IPR005061">
    <property type="entry name" value="Ist1"/>
</dbReference>
<proteinExistence type="inferred from homology"/>
<dbReference type="GO" id="GO:0015031">
    <property type="term" value="P:protein transport"/>
    <property type="evidence" value="ECO:0007669"/>
    <property type="project" value="InterPro"/>
</dbReference>
<dbReference type="InterPro" id="IPR042277">
    <property type="entry name" value="IST1-like"/>
</dbReference>
<gene>
    <name evidence="3" type="ORF">FCM35_KLT14275</name>
</gene>
<comment type="caution">
    <text evidence="3">The sequence shown here is derived from an EMBL/GenBank/DDBJ whole genome shotgun (WGS) entry which is preliminary data.</text>
</comment>
<dbReference type="Pfam" id="PF03398">
    <property type="entry name" value="Ist1"/>
    <property type="match status" value="1"/>
</dbReference>
<dbReference type="PANTHER" id="PTHR12161">
    <property type="entry name" value="IST1 FAMILY MEMBER"/>
    <property type="match status" value="1"/>
</dbReference>
<dbReference type="FunFam" id="1.20.1260.60:FF:000002">
    <property type="entry name" value="Vacuolar protein sorting-associated protein IST1"/>
    <property type="match status" value="1"/>
</dbReference>
<dbReference type="EMBL" id="SWLB01000027">
    <property type="protein sequence ID" value="KAF3321022.1"/>
    <property type="molecule type" value="Genomic_DNA"/>
</dbReference>